<dbReference type="Gene3D" id="3.90.1150.10">
    <property type="entry name" value="Aspartate Aminotransferase, domain 1"/>
    <property type="match status" value="1"/>
</dbReference>
<dbReference type="RefSeq" id="WP_002586218.1">
    <property type="nucleotide sequence ID" value="NZ_KB850976.1"/>
</dbReference>
<evidence type="ECO:0000256" key="5">
    <source>
        <dbReference type="ARBA" id="ARBA00023004"/>
    </source>
</evidence>
<dbReference type="InterPro" id="IPR015422">
    <property type="entry name" value="PyrdxlP-dep_Trfase_small"/>
</dbReference>
<dbReference type="InterPro" id="IPR020578">
    <property type="entry name" value="Aminotrans_V_PyrdxlP_BS"/>
</dbReference>
<evidence type="ECO:0000259" key="8">
    <source>
        <dbReference type="Pfam" id="PF00266"/>
    </source>
</evidence>
<keyword evidence="4" id="KW-0663">Pyridoxal phosphate</keyword>
<evidence type="ECO:0000256" key="4">
    <source>
        <dbReference type="ARBA" id="ARBA00022898"/>
    </source>
</evidence>
<dbReference type="EMBL" id="AGYR01000002">
    <property type="protein sequence ID" value="ENZ19955.1"/>
    <property type="molecule type" value="Genomic_DNA"/>
</dbReference>
<dbReference type="SUPFAM" id="SSF53383">
    <property type="entry name" value="PLP-dependent transferases"/>
    <property type="match status" value="1"/>
</dbReference>
<dbReference type="InterPro" id="IPR015424">
    <property type="entry name" value="PyrdxlP-dep_Trfase"/>
</dbReference>
<gene>
    <name evidence="9" type="ORF">HMPREF1090_00376</name>
</gene>
<dbReference type="PROSITE" id="PS00595">
    <property type="entry name" value="AA_TRANSFER_CLASS_5"/>
    <property type="match status" value="1"/>
</dbReference>
<keyword evidence="5" id="KW-0408">Iron</keyword>
<evidence type="ECO:0000256" key="3">
    <source>
        <dbReference type="ARBA" id="ARBA00022723"/>
    </source>
</evidence>
<evidence type="ECO:0000256" key="2">
    <source>
        <dbReference type="ARBA" id="ARBA00006490"/>
    </source>
</evidence>
<dbReference type="PANTHER" id="PTHR11601">
    <property type="entry name" value="CYSTEINE DESULFURYLASE FAMILY MEMBER"/>
    <property type="match status" value="1"/>
</dbReference>
<proteinExistence type="inferred from homology"/>
<protein>
    <submittedName>
        <fullName evidence="9">Cysteine desulfurase</fullName>
    </submittedName>
</protein>
<comment type="cofactor">
    <cofactor evidence="1 7">
        <name>pyridoxal 5'-phosphate</name>
        <dbReference type="ChEBI" id="CHEBI:597326"/>
    </cofactor>
</comment>
<dbReference type="AlphaFoldDB" id="A0A0E2HG39"/>
<dbReference type="Proteomes" id="UP000013085">
    <property type="component" value="Unassembled WGS sequence"/>
</dbReference>
<dbReference type="InterPro" id="IPR000192">
    <property type="entry name" value="Aminotrans_V_dom"/>
</dbReference>
<evidence type="ECO:0000313" key="10">
    <source>
        <dbReference type="Proteomes" id="UP000013085"/>
    </source>
</evidence>
<name>A0A0E2HG39_9FIRM</name>
<reference evidence="9 10" key="1">
    <citation type="submission" date="2013-01" db="EMBL/GenBank/DDBJ databases">
        <title>The Genome Sequence of Clostridium clostridioforme 90A8.</title>
        <authorList>
            <consortium name="The Broad Institute Genome Sequencing Platform"/>
            <person name="Earl A."/>
            <person name="Ward D."/>
            <person name="Feldgarden M."/>
            <person name="Gevers D."/>
            <person name="Courvalin P."/>
            <person name="Lambert T."/>
            <person name="Walker B."/>
            <person name="Young S.K."/>
            <person name="Zeng Q."/>
            <person name="Gargeya S."/>
            <person name="Fitzgerald M."/>
            <person name="Haas B."/>
            <person name="Abouelleil A."/>
            <person name="Alvarado L."/>
            <person name="Arachchi H.M."/>
            <person name="Berlin A.M."/>
            <person name="Chapman S.B."/>
            <person name="Dewar J."/>
            <person name="Goldberg J."/>
            <person name="Griggs A."/>
            <person name="Gujja S."/>
            <person name="Hansen M."/>
            <person name="Howarth C."/>
            <person name="Imamovic A."/>
            <person name="Larimer J."/>
            <person name="McCowan C."/>
            <person name="Murphy C."/>
            <person name="Neiman D."/>
            <person name="Pearson M."/>
            <person name="Priest M."/>
            <person name="Roberts A."/>
            <person name="Saif S."/>
            <person name="Shea T."/>
            <person name="Sisk P."/>
            <person name="Sykes S."/>
            <person name="Wortman J."/>
            <person name="Nusbaum C."/>
            <person name="Birren B."/>
        </authorList>
    </citation>
    <scope>NUCLEOTIDE SEQUENCE [LARGE SCALE GENOMIC DNA]</scope>
    <source>
        <strain evidence="9 10">90A8</strain>
    </source>
</reference>
<dbReference type="FunFam" id="3.40.640.10:FF:000084">
    <property type="entry name" value="IscS-like cysteine desulfurase"/>
    <property type="match status" value="1"/>
</dbReference>
<comment type="caution">
    <text evidence="9">The sequence shown here is derived from an EMBL/GenBank/DDBJ whole genome shotgun (WGS) entry which is preliminary data.</text>
</comment>
<evidence type="ECO:0000256" key="7">
    <source>
        <dbReference type="RuleBase" id="RU004504"/>
    </source>
</evidence>
<evidence type="ECO:0000256" key="1">
    <source>
        <dbReference type="ARBA" id="ARBA00001933"/>
    </source>
</evidence>
<sequence length="384" mass="42331">MEAYFDNSATTRVFDSVKDIVVKTMTEDYGNPSAKHRKGMEAEQYVRQAAADIARTLKVRDKEILFTSGGTESNNMALIGTAMANQRAGKHIISTRIEHASVYNPLAYLEQQGFEVTYLSVDSQGHISLEELESAIRRDTILVSIMYVNNEVGAIEPVEQIASLVHGKNSSILFHVDAIQAYGKLAIRPKKQGIDLLSVSAHKIHGPKGVGFLYIDERVKIRPLLYGGGQQKDMRSGTENVPGIAGMGQAAREIYTDHQRKVDYITGLKDYMTDRMASLPGVTVNSRKGMESAPQIVSASFQGVRSEVLLHALEDKGIYVSSGSACSSNHPAISGTLKAIGVRQELLDSTLRFSFGVFNTKEEIDYCMEVLEELLPVLRKYHRG</sequence>
<dbReference type="PANTHER" id="PTHR11601:SF50">
    <property type="entry name" value="CYSTEINE DESULFURASE ISCS 2-RELATED"/>
    <property type="match status" value="1"/>
</dbReference>
<dbReference type="Gene3D" id="3.40.640.10">
    <property type="entry name" value="Type I PLP-dependent aspartate aminotransferase-like (Major domain)"/>
    <property type="match status" value="1"/>
</dbReference>
<evidence type="ECO:0000256" key="6">
    <source>
        <dbReference type="ARBA" id="ARBA00023014"/>
    </source>
</evidence>
<accession>A0A0E2HG39</accession>
<evidence type="ECO:0000313" key="9">
    <source>
        <dbReference type="EMBL" id="ENZ19955.1"/>
    </source>
</evidence>
<organism evidence="9 10">
    <name type="scientific">[Clostridium] clostridioforme 90A8</name>
    <dbReference type="NCBI Taxonomy" id="999408"/>
    <lineage>
        <taxon>Bacteria</taxon>
        <taxon>Bacillati</taxon>
        <taxon>Bacillota</taxon>
        <taxon>Clostridia</taxon>
        <taxon>Lachnospirales</taxon>
        <taxon>Lachnospiraceae</taxon>
        <taxon>Enterocloster</taxon>
    </lineage>
</organism>
<dbReference type="GeneID" id="57963796"/>
<keyword evidence="3" id="KW-0479">Metal-binding</keyword>
<dbReference type="GO" id="GO:0051536">
    <property type="term" value="F:iron-sulfur cluster binding"/>
    <property type="evidence" value="ECO:0007669"/>
    <property type="project" value="UniProtKB-KW"/>
</dbReference>
<keyword evidence="6" id="KW-0411">Iron-sulfur</keyword>
<comment type="similarity">
    <text evidence="2">Belongs to the class-V pyridoxal-phosphate-dependent aminotransferase family. NifS/IscS subfamily.</text>
</comment>
<dbReference type="PATRIC" id="fig|999408.3.peg.413"/>
<dbReference type="InterPro" id="IPR016454">
    <property type="entry name" value="Cysteine_dSase"/>
</dbReference>
<dbReference type="HOGENOM" id="CLU_003433_0_0_9"/>
<dbReference type="GO" id="GO:0046872">
    <property type="term" value="F:metal ion binding"/>
    <property type="evidence" value="ECO:0007669"/>
    <property type="project" value="UniProtKB-KW"/>
</dbReference>
<dbReference type="InterPro" id="IPR015421">
    <property type="entry name" value="PyrdxlP-dep_Trfase_major"/>
</dbReference>
<dbReference type="GO" id="GO:0031071">
    <property type="term" value="F:cysteine desulfurase activity"/>
    <property type="evidence" value="ECO:0007669"/>
    <property type="project" value="UniProtKB-ARBA"/>
</dbReference>
<feature type="domain" description="Aminotransferase class V" evidence="8">
    <location>
        <begin position="4"/>
        <end position="366"/>
    </location>
</feature>
<dbReference type="PIRSF" id="PIRSF005572">
    <property type="entry name" value="NifS"/>
    <property type="match status" value="1"/>
</dbReference>
<dbReference type="Gene3D" id="1.10.260.50">
    <property type="match status" value="1"/>
</dbReference>
<dbReference type="Pfam" id="PF00266">
    <property type="entry name" value="Aminotran_5"/>
    <property type="match status" value="1"/>
</dbReference>